<feature type="transmembrane region" description="Helical" evidence="1">
    <location>
        <begin position="60"/>
        <end position="81"/>
    </location>
</feature>
<accession>A0A2W1B764</accession>
<sequence>MYDQTGLYTRRPESGGVRCSSAHDDQFIWVEYFSTLHLGVRRYLNKEKESSLPAARNKDMVLLVFHVIWQLFIMGLLWYIFAWQTGLTLATSAWIAPIIYVLYNLL</sequence>
<dbReference type="OrthoDB" id="429813at2759"/>
<dbReference type="AlphaFoldDB" id="A0A2W1B764"/>
<keyword evidence="1" id="KW-1133">Transmembrane helix</keyword>
<reference evidence="2 3" key="1">
    <citation type="journal article" date="2017" name="BMC Biol.">
        <title>Genomic innovations, transcriptional plasticity and gene loss underlying the evolution and divergence of two highly polyphagous and invasive Helicoverpa pest species.</title>
        <authorList>
            <person name="Pearce S.L."/>
            <person name="Clarke D.F."/>
            <person name="East P.D."/>
            <person name="Elfekih S."/>
            <person name="Gordon K.H."/>
            <person name="Jermiin L.S."/>
            <person name="McGaughran A."/>
            <person name="Oakeshott J.G."/>
            <person name="Papanikolaou A."/>
            <person name="Perera O.P."/>
            <person name="Rane R.V."/>
            <person name="Richards S."/>
            <person name="Tay W.T."/>
            <person name="Walsh T.K."/>
            <person name="Anderson A."/>
            <person name="Anderson C.J."/>
            <person name="Asgari S."/>
            <person name="Board P.G."/>
            <person name="Bretschneider A."/>
            <person name="Campbell P.M."/>
            <person name="Chertemps T."/>
            <person name="Christeller J.T."/>
            <person name="Coppin C.W."/>
            <person name="Downes S.J."/>
            <person name="Duan G."/>
            <person name="Farnsworth C.A."/>
            <person name="Good R.T."/>
            <person name="Han L.B."/>
            <person name="Han Y.C."/>
            <person name="Hatje K."/>
            <person name="Horne I."/>
            <person name="Huang Y.P."/>
            <person name="Hughes D.S."/>
            <person name="Jacquin-Joly E."/>
            <person name="James W."/>
            <person name="Jhangiani S."/>
            <person name="Kollmar M."/>
            <person name="Kuwar S.S."/>
            <person name="Li S."/>
            <person name="Liu N.Y."/>
            <person name="Maibeche M.T."/>
            <person name="Miller J.R."/>
            <person name="Montagne N."/>
            <person name="Perry T."/>
            <person name="Qu J."/>
            <person name="Song S.V."/>
            <person name="Sutton G.G."/>
            <person name="Vogel H."/>
            <person name="Walenz B.P."/>
            <person name="Xu W."/>
            <person name="Zhang H.J."/>
            <person name="Zou Z."/>
            <person name="Batterham P."/>
            <person name="Edwards O.R."/>
            <person name="Feyereisen R."/>
            <person name="Gibbs R.A."/>
            <person name="Heckel D.G."/>
            <person name="McGrath A."/>
            <person name="Robin C."/>
            <person name="Scherer S.E."/>
            <person name="Worley K.C."/>
            <person name="Wu Y.D."/>
        </authorList>
    </citation>
    <scope>NUCLEOTIDE SEQUENCE [LARGE SCALE GENOMIC DNA]</scope>
    <source>
        <strain evidence="2">Harm_GR_Male_#8</strain>
        <tissue evidence="2">Whole organism</tissue>
    </source>
</reference>
<protein>
    <submittedName>
        <fullName evidence="2">Uncharacterized protein</fullName>
    </submittedName>
</protein>
<feature type="transmembrane region" description="Helical" evidence="1">
    <location>
        <begin position="87"/>
        <end position="105"/>
    </location>
</feature>
<evidence type="ECO:0000256" key="1">
    <source>
        <dbReference type="SAM" id="Phobius"/>
    </source>
</evidence>
<gene>
    <name evidence="2" type="primary">HaOG212437</name>
    <name evidence="2" type="ORF">B5X24_HaOG212437</name>
</gene>
<proteinExistence type="predicted"/>
<evidence type="ECO:0000313" key="2">
    <source>
        <dbReference type="EMBL" id="PZC71789.1"/>
    </source>
</evidence>
<dbReference type="Proteomes" id="UP000249218">
    <property type="component" value="Unassembled WGS sequence"/>
</dbReference>
<keyword evidence="1" id="KW-0812">Transmembrane</keyword>
<organism evidence="2 3">
    <name type="scientific">Helicoverpa armigera</name>
    <name type="common">Cotton bollworm</name>
    <name type="synonym">Heliothis armigera</name>
    <dbReference type="NCBI Taxonomy" id="29058"/>
    <lineage>
        <taxon>Eukaryota</taxon>
        <taxon>Metazoa</taxon>
        <taxon>Ecdysozoa</taxon>
        <taxon>Arthropoda</taxon>
        <taxon>Hexapoda</taxon>
        <taxon>Insecta</taxon>
        <taxon>Pterygota</taxon>
        <taxon>Neoptera</taxon>
        <taxon>Endopterygota</taxon>
        <taxon>Lepidoptera</taxon>
        <taxon>Glossata</taxon>
        <taxon>Ditrysia</taxon>
        <taxon>Noctuoidea</taxon>
        <taxon>Noctuidae</taxon>
        <taxon>Heliothinae</taxon>
        <taxon>Helicoverpa</taxon>
    </lineage>
</organism>
<evidence type="ECO:0000313" key="3">
    <source>
        <dbReference type="Proteomes" id="UP000249218"/>
    </source>
</evidence>
<keyword evidence="3" id="KW-1185">Reference proteome</keyword>
<dbReference type="EMBL" id="KZ150256">
    <property type="protein sequence ID" value="PZC71789.1"/>
    <property type="molecule type" value="Genomic_DNA"/>
</dbReference>
<name>A0A2W1B764_HELAM</name>
<keyword evidence="1" id="KW-0472">Membrane</keyword>